<keyword evidence="4" id="KW-0732">Signal</keyword>
<evidence type="ECO:0000256" key="1">
    <source>
        <dbReference type="ARBA" id="ARBA00022690"/>
    </source>
</evidence>
<gene>
    <name evidence="6" type="ORF">ABMA27_014599</name>
</gene>
<keyword evidence="2" id="KW-0722">Serine protease inhibitor</keyword>
<dbReference type="CDD" id="cd00109">
    <property type="entry name" value="Kunitz-type"/>
    <property type="match status" value="2"/>
</dbReference>
<evidence type="ECO:0000313" key="6">
    <source>
        <dbReference type="EMBL" id="KAL0892921.1"/>
    </source>
</evidence>
<protein>
    <recommendedName>
        <fullName evidence="5">BPTI/Kunitz inhibitor domain-containing protein</fullName>
    </recommendedName>
</protein>
<dbReference type="PANTHER" id="PTHR10083:SF374">
    <property type="entry name" value="BPTI_KUNITZ INHIBITOR DOMAIN-CONTAINING PROTEIN"/>
    <property type="match status" value="1"/>
</dbReference>
<dbReference type="InterPro" id="IPR020901">
    <property type="entry name" value="Prtase_inh_Kunz-CS"/>
</dbReference>
<organism evidence="6 7">
    <name type="scientific">Loxostege sticticalis</name>
    <name type="common">Beet webworm moth</name>
    <dbReference type="NCBI Taxonomy" id="481309"/>
    <lineage>
        <taxon>Eukaryota</taxon>
        <taxon>Metazoa</taxon>
        <taxon>Ecdysozoa</taxon>
        <taxon>Arthropoda</taxon>
        <taxon>Hexapoda</taxon>
        <taxon>Insecta</taxon>
        <taxon>Pterygota</taxon>
        <taxon>Neoptera</taxon>
        <taxon>Endopterygota</taxon>
        <taxon>Lepidoptera</taxon>
        <taxon>Glossata</taxon>
        <taxon>Ditrysia</taxon>
        <taxon>Pyraloidea</taxon>
        <taxon>Crambidae</taxon>
        <taxon>Pyraustinae</taxon>
        <taxon>Loxostege</taxon>
    </lineage>
</organism>
<sequence length="206" mass="23756">MKNGLDFVLLFVVFGRVGGDDDDVTLTTAVARIETTPKPTMIARRIHVDPNVEERVHAPLDLFRLRAPEIRRSRMNIWNWDFNCQLQPQMGNCSESITRYYYDAQIDQCMTFTFTGCNENKNNFNSLVICERFCKGVAYTNIKKIGTGYPPFCYMQPNSGLCLAMFHMYYYNLNEGTCKPFVYGGCGGNMNRFKTMQECMTECHDD</sequence>
<dbReference type="PROSITE" id="PS50279">
    <property type="entry name" value="BPTI_KUNITZ_2"/>
    <property type="match status" value="2"/>
</dbReference>
<keyword evidence="3" id="KW-1015">Disulfide bond</keyword>
<reference evidence="6 7" key="1">
    <citation type="submission" date="2024-06" db="EMBL/GenBank/DDBJ databases">
        <title>A chromosome-level genome assembly of beet webworm, Loxostege sticticalis.</title>
        <authorList>
            <person name="Zhang Y."/>
        </authorList>
    </citation>
    <scope>NUCLEOTIDE SEQUENCE [LARGE SCALE GENOMIC DNA]</scope>
    <source>
        <strain evidence="6">AQ026</strain>
        <tissue evidence="6">Whole body</tissue>
    </source>
</reference>
<dbReference type="EMBL" id="JBEUOH010000006">
    <property type="protein sequence ID" value="KAL0892921.1"/>
    <property type="molecule type" value="Genomic_DNA"/>
</dbReference>
<keyword evidence="7" id="KW-1185">Reference proteome</keyword>
<accession>A0ABR3I9H3</accession>
<dbReference type="Pfam" id="PF00014">
    <property type="entry name" value="Kunitz_BPTI"/>
    <property type="match status" value="2"/>
</dbReference>
<dbReference type="InterPro" id="IPR002223">
    <property type="entry name" value="Kunitz_BPTI"/>
</dbReference>
<feature type="chain" id="PRO_5045719448" description="BPTI/Kunitz inhibitor domain-containing protein" evidence="4">
    <location>
        <begin position="20"/>
        <end position="206"/>
    </location>
</feature>
<name>A0ABR3I9H3_LOXSC</name>
<dbReference type="InterPro" id="IPR036880">
    <property type="entry name" value="Kunitz_BPTI_sf"/>
</dbReference>
<feature type="domain" description="BPTI/Kunitz inhibitor" evidence="5">
    <location>
        <begin position="153"/>
        <end position="203"/>
    </location>
</feature>
<dbReference type="PRINTS" id="PR00759">
    <property type="entry name" value="BASICPTASE"/>
</dbReference>
<keyword evidence="1" id="KW-0646">Protease inhibitor</keyword>
<proteinExistence type="predicted"/>
<dbReference type="SUPFAM" id="SSF57362">
    <property type="entry name" value="BPTI-like"/>
    <property type="match status" value="2"/>
</dbReference>
<dbReference type="PANTHER" id="PTHR10083">
    <property type="entry name" value="KUNITZ-TYPE PROTEASE INHIBITOR-RELATED"/>
    <property type="match status" value="1"/>
</dbReference>
<comment type="caution">
    <text evidence="6">The sequence shown here is derived from an EMBL/GenBank/DDBJ whole genome shotgun (WGS) entry which is preliminary data.</text>
</comment>
<feature type="signal peptide" evidence="4">
    <location>
        <begin position="1"/>
        <end position="19"/>
    </location>
</feature>
<evidence type="ECO:0000256" key="4">
    <source>
        <dbReference type="SAM" id="SignalP"/>
    </source>
</evidence>
<evidence type="ECO:0000256" key="3">
    <source>
        <dbReference type="ARBA" id="ARBA00023157"/>
    </source>
</evidence>
<evidence type="ECO:0000256" key="2">
    <source>
        <dbReference type="ARBA" id="ARBA00022900"/>
    </source>
</evidence>
<dbReference type="PROSITE" id="PS00280">
    <property type="entry name" value="BPTI_KUNITZ_1"/>
    <property type="match status" value="1"/>
</dbReference>
<feature type="domain" description="BPTI/Kunitz inhibitor" evidence="5">
    <location>
        <begin position="84"/>
        <end position="134"/>
    </location>
</feature>
<dbReference type="InterPro" id="IPR050098">
    <property type="entry name" value="TFPI/VKTCI-like"/>
</dbReference>
<dbReference type="Gene3D" id="4.10.410.10">
    <property type="entry name" value="Pancreatic trypsin inhibitor Kunitz domain"/>
    <property type="match status" value="2"/>
</dbReference>
<evidence type="ECO:0000313" key="7">
    <source>
        <dbReference type="Proteomes" id="UP001549920"/>
    </source>
</evidence>
<dbReference type="Proteomes" id="UP001549920">
    <property type="component" value="Unassembled WGS sequence"/>
</dbReference>
<evidence type="ECO:0000259" key="5">
    <source>
        <dbReference type="PROSITE" id="PS50279"/>
    </source>
</evidence>
<dbReference type="SMART" id="SM00131">
    <property type="entry name" value="KU"/>
    <property type="match status" value="2"/>
</dbReference>